<reference evidence="8" key="1">
    <citation type="submission" date="2021-02" db="EMBL/GenBank/DDBJ databases">
        <title>The CRISPR/cas machinery reduction and long-range gene transfer in the hot spring cyanobacterium Synechococcus.</title>
        <authorList>
            <person name="Dvorak P."/>
            <person name="Jahodarova E."/>
            <person name="Hasler P."/>
            <person name="Poulickova A."/>
        </authorList>
    </citation>
    <scope>NUCLEOTIDE SEQUENCE</scope>
    <source>
        <strain evidence="8">Rupite</strain>
    </source>
</reference>
<dbReference type="PANTHER" id="PTHR43133:SF62">
    <property type="entry name" value="RNA POLYMERASE SIGMA FACTOR SIGZ"/>
    <property type="match status" value="1"/>
</dbReference>
<dbReference type="InterPro" id="IPR007630">
    <property type="entry name" value="RNA_pol_sigma70_r4"/>
</dbReference>
<comment type="similarity">
    <text evidence="1">Belongs to the sigma-70 factor family. ECF subfamily.</text>
</comment>
<evidence type="ECO:0000313" key="9">
    <source>
        <dbReference type="Proteomes" id="UP000830835"/>
    </source>
</evidence>
<evidence type="ECO:0000256" key="2">
    <source>
        <dbReference type="ARBA" id="ARBA00023015"/>
    </source>
</evidence>
<dbReference type="RefSeq" id="WP_244351812.1">
    <property type="nucleotide sequence ID" value="NZ_JAFIRA010000038.1"/>
</dbReference>
<dbReference type="InterPro" id="IPR007627">
    <property type="entry name" value="RNA_pol_sigma70_r2"/>
</dbReference>
<dbReference type="SUPFAM" id="SSF88946">
    <property type="entry name" value="Sigma2 domain of RNA polymerase sigma factors"/>
    <property type="match status" value="1"/>
</dbReference>
<feature type="domain" description="RNA polymerase sigma-70 region 4" evidence="7">
    <location>
        <begin position="137"/>
        <end position="185"/>
    </location>
</feature>
<keyword evidence="9" id="KW-1185">Reference proteome</keyword>
<dbReference type="CDD" id="cd06171">
    <property type="entry name" value="Sigma70_r4"/>
    <property type="match status" value="1"/>
</dbReference>
<evidence type="ECO:0000256" key="1">
    <source>
        <dbReference type="ARBA" id="ARBA00010641"/>
    </source>
</evidence>
<dbReference type="InterPro" id="IPR014284">
    <property type="entry name" value="RNA_pol_sigma-70_dom"/>
</dbReference>
<proteinExistence type="inferred from homology"/>
<keyword evidence="4" id="KW-0238">DNA-binding</keyword>
<dbReference type="InterPro" id="IPR013324">
    <property type="entry name" value="RNA_pol_sigma_r3/r4-like"/>
</dbReference>
<dbReference type="NCBIfam" id="TIGR02937">
    <property type="entry name" value="sigma70-ECF"/>
    <property type="match status" value="1"/>
</dbReference>
<dbReference type="EMBL" id="JAFIRA010000038">
    <property type="protein sequence ID" value="MCJ2543856.1"/>
    <property type="molecule type" value="Genomic_DNA"/>
</dbReference>
<dbReference type="InterPro" id="IPR013325">
    <property type="entry name" value="RNA_pol_sigma_r2"/>
</dbReference>
<keyword evidence="3" id="KW-0731">Sigma factor</keyword>
<evidence type="ECO:0000256" key="3">
    <source>
        <dbReference type="ARBA" id="ARBA00023082"/>
    </source>
</evidence>
<protein>
    <submittedName>
        <fullName evidence="8">Sigma-70 family RNA polymerase sigma factor</fullName>
    </submittedName>
</protein>
<dbReference type="Pfam" id="PF04542">
    <property type="entry name" value="Sigma70_r2"/>
    <property type="match status" value="1"/>
</dbReference>
<evidence type="ECO:0000313" key="8">
    <source>
        <dbReference type="EMBL" id="MCJ2543856.1"/>
    </source>
</evidence>
<evidence type="ECO:0000259" key="6">
    <source>
        <dbReference type="Pfam" id="PF04542"/>
    </source>
</evidence>
<dbReference type="Gene3D" id="1.10.10.10">
    <property type="entry name" value="Winged helix-like DNA-binding domain superfamily/Winged helix DNA-binding domain"/>
    <property type="match status" value="1"/>
</dbReference>
<dbReference type="InterPro" id="IPR036388">
    <property type="entry name" value="WH-like_DNA-bd_sf"/>
</dbReference>
<dbReference type="PANTHER" id="PTHR43133">
    <property type="entry name" value="RNA POLYMERASE ECF-TYPE SIGMA FACTO"/>
    <property type="match status" value="1"/>
</dbReference>
<gene>
    <name evidence="8" type="ORF">JX360_13255</name>
</gene>
<organism evidence="8 9">
    <name type="scientific">Thermostichus vulcanus str. 'Rupite'</name>
    <dbReference type="NCBI Taxonomy" id="2813851"/>
    <lineage>
        <taxon>Bacteria</taxon>
        <taxon>Bacillati</taxon>
        <taxon>Cyanobacteriota</taxon>
        <taxon>Cyanophyceae</taxon>
        <taxon>Thermostichales</taxon>
        <taxon>Thermostichaceae</taxon>
        <taxon>Thermostichus</taxon>
    </lineage>
</organism>
<feature type="domain" description="RNA polymerase sigma-70 region 2" evidence="6">
    <location>
        <begin position="33"/>
        <end position="99"/>
    </location>
</feature>
<name>A0ABT0CDK4_THEVL</name>
<evidence type="ECO:0000256" key="5">
    <source>
        <dbReference type="ARBA" id="ARBA00023163"/>
    </source>
</evidence>
<dbReference type="SUPFAM" id="SSF88659">
    <property type="entry name" value="Sigma3 and sigma4 domains of RNA polymerase sigma factors"/>
    <property type="match status" value="1"/>
</dbReference>
<comment type="caution">
    <text evidence="8">The sequence shown here is derived from an EMBL/GenBank/DDBJ whole genome shotgun (WGS) entry which is preliminary data.</text>
</comment>
<dbReference type="Gene3D" id="1.10.1740.10">
    <property type="match status" value="1"/>
</dbReference>
<evidence type="ECO:0000256" key="4">
    <source>
        <dbReference type="ARBA" id="ARBA00023125"/>
    </source>
</evidence>
<dbReference type="NCBIfam" id="NF009172">
    <property type="entry name" value="PRK12519.1"/>
    <property type="match status" value="1"/>
</dbReference>
<dbReference type="Pfam" id="PF04545">
    <property type="entry name" value="Sigma70_r4"/>
    <property type="match status" value="1"/>
</dbReference>
<evidence type="ECO:0000259" key="7">
    <source>
        <dbReference type="Pfam" id="PF04545"/>
    </source>
</evidence>
<keyword evidence="2" id="KW-0805">Transcription regulation</keyword>
<sequence length="193" mass="21836">MSDVPRLSDLPSRSDSELIEALKAGQATALSVLYDRYAGLVYGLALKIMANATDAEDLTQEVFVTLWRKPSYDVRRGSLSSFLCVLTRSRAIDRLRSKGSKQRFLERWQPILSADTLTPAPFEQISIEERRQVVQEALSQLPENQRQILELLYYQGLSQAEVSRQLGIPLGTVKTRSRQALFKLRGSLQPLLR</sequence>
<dbReference type="Proteomes" id="UP000830835">
    <property type="component" value="Unassembled WGS sequence"/>
</dbReference>
<accession>A0ABT0CDK4</accession>
<keyword evidence="5" id="KW-0804">Transcription</keyword>
<dbReference type="InterPro" id="IPR039425">
    <property type="entry name" value="RNA_pol_sigma-70-like"/>
</dbReference>